<name>A0AAD8DYN8_MYTSE</name>
<comment type="caution">
    <text evidence="1">The sequence shown here is derived from an EMBL/GenBank/DDBJ whole genome shotgun (WGS) entry which is preliminary data.</text>
</comment>
<dbReference type="EMBL" id="JARGEI010000003">
    <property type="protein sequence ID" value="KAJ8733597.1"/>
    <property type="molecule type" value="Genomic_DNA"/>
</dbReference>
<reference evidence="1" key="1">
    <citation type="submission" date="2023-03" db="EMBL/GenBank/DDBJ databases">
        <title>Chromosome-level genomes of two armyworms, Mythimna separata and Mythimna loreyi, provide insights into the biosynthesis and reception of sex pheromones.</title>
        <authorList>
            <person name="Zhao H."/>
        </authorList>
    </citation>
    <scope>NUCLEOTIDE SEQUENCE</scope>
    <source>
        <strain evidence="1">BeijingLab</strain>
        <tissue evidence="1">Pupa</tissue>
    </source>
</reference>
<organism evidence="1 2">
    <name type="scientific">Mythimna separata</name>
    <name type="common">Oriental armyworm</name>
    <name type="synonym">Pseudaletia separata</name>
    <dbReference type="NCBI Taxonomy" id="271217"/>
    <lineage>
        <taxon>Eukaryota</taxon>
        <taxon>Metazoa</taxon>
        <taxon>Ecdysozoa</taxon>
        <taxon>Arthropoda</taxon>
        <taxon>Hexapoda</taxon>
        <taxon>Insecta</taxon>
        <taxon>Pterygota</taxon>
        <taxon>Neoptera</taxon>
        <taxon>Endopterygota</taxon>
        <taxon>Lepidoptera</taxon>
        <taxon>Glossata</taxon>
        <taxon>Ditrysia</taxon>
        <taxon>Noctuoidea</taxon>
        <taxon>Noctuidae</taxon>
        <taxon>Noctuinae</taxon>
        <taxon>Hadenini</taxon>
        <taxon>Mythimna</taxon>
    </lineage>
</organism>
<accession>A0AAD8DYN8</accession>
<dbReference type="Proteomes" id="UP001231518">
    <property type="component" value="Chromosome 5"/>
</dbReference>
<keyword evidence="2" id="KW-1185">Reference proteome</keyword>
<evidence type="ECO:0000313" key="2">
    <source>
        <dbReference type="Proteomes" id="UP001231518"/>
    </source>
</evidence>
<evidence type="ECO:0000313" key="1">
    <source>
        <dbReference type="EMBL" id="KAJ8733597.1"/>
    </source>
</evidence>
<protein>
    <submittedName>
        <fullName evidence="1">Uncharacterized protein</fullName>
    </submittedName>
</protein>
<gene>
    <name evidence="1" type="ORF">PYW07_014148</name>
</gene>
<sequence length="127" mass="14608">MTLVLTGHGKFGRFLHRIQVKRGCHCRGTHHTEHIVEVCRAWASTTVYLWRLSASAAYRAGPWYRPWLEAKRGWRVAASFCEALILAKEAADREREAAGIPIPIFHHRRRGLAVGEYWVACRPAVRY</sequence>
<dbReference type="AlphaFoldDB" id="A0AAD8DYN8"/>
<proteinExistence type="predicted"/>